<dbReference type="EMBL" id="JAIWYP010000002">
    <property type="protein sequence ID" value="KAH3867857.1"/>
    <property type="molecule type" value="Genomic_DNA"/>
</dbReference>
<name>A0A9D4RIL9_DREPO</name>
<evidence type="ECO:0000313" key="2">
    <source>
        <dbReference type="Proteomes" id="UP000828390"/>
    </source>
</evidence>
<keyword evidence="2" id="KW-1185">Reference proteome</keyword>
<organism evidence="1 2">
    <name type="scientific">Dreissena polymorpha</name>
    <name type="common">Zebra mussel</name>
    <name type="synonym">Mytilus polymorpha</name>
    <dbReference type="NCBI Taxonomy" id="45954"/>
    <lineage>
        <taxon>Eukaryota</taxon>
        <taxon>Metazoa</taxon>
        <taxon>Spiralia</taxon>
        <taxon>Lophotrochozoa</taxon>
        <taxon>Mollusca</taxon>
        <taxon>Bivalvia</taxon>
        <taxon>Autobranchia</taxon>
        <taxon>Heteroconchia</taxon>
        <taxon>Euheterodonta</taxon>
        <taxon>Imparidentia</taxon>
        <taxon>Neoheterodontei</taxon>
        <taxon>Myida</taxon>
        <taxon>Dreissenoidea</taxon>
        <taxon>Dreissenidae</taxon>
        <taxon>Dreissena</taxon>
    </lineage>
</organism>
<dbReference type="AlphaFoldDB" id="A0A9D4RIL9"/>
<proteinExistence type="predicted"/>
<evidence type="ECO:0000313" key="1">
    <source>
        <dbReference type="EMBL" id="KAH3867857.1"/>
    </source>
</evidence>
<gene>
    <name evidence="1" type="ORF">DPMN_030994</name>
</gene>
<reference evidence="1" key="2">
    <citation type="submission" date="2020-11" db="EMBL/GenBank/DDBJ databases">
        <authorList>
            <person name="McCartney M.A."/>
            <person name="Auch B."/>
            <person name="Kono T."/>
            <person name="Mallez S."/>
            <person name="Becker A."/>
            <person name="Gohl D.M."/>
            <person name="Silverstein K.A.T."/>
            <person name="Koren S."/>
            <person name="Bechman K.B."/>
            <person name="Herman A."/>
            <person name="Abrahante J.E."/>
            <person name="Garbe J."/>
        </authorList>
    </citation>
    <scope>NUCLEOTIDE SEQUENCE</scope>
    <source>
        <strain evidence="1">Duluth1</strain>
        <tissue evidence="1">Whole animal</tissue>
    </source>
</reference>
<comment type="caution">
    <text evidence="1">The sequence shown here is derived from an EMBL/GenBank/DDBJ whole genome shotgun (WGS) entry which is preliminary data.</text>
</comment>
<reference evidence="1" key="1">
    <citation type="journal article" date="2019" name="bioRxiv">
        <title>The Genome of the Zebra Mussel, Dreissena polymorpha: A Resource for Invasive Species Research.</title>
        <authorList>
            <person name="McCartney M.A."/>
            <person name="Auch B."/>
            <person name="Kono T."/>
            <person name="Mallez S."/>
            <person name="Zhang Y."/>
            <person name="Obille A."/>
            <person name="Becker A."/>
            <person name="Abrahante J.E."/>
            <person name="Garbe J."/>
            <person name="Badalamenti J.P."/>
            <person name="Herman A."/>
            <person name="Mangelson H."/>
            <person name="Liachko I."/>
            <person name="Sullivan S."/>
            <person name="Sone E.D."/>
            <person name="Koren S."/>
            <person name="Silverstein K.A.T."/>
            <person name="Beckman K.B."/>
            <person name="Gohl D.M."/>
        </authorList>
    </citation>
    <scope>NUCLEOTIDE SEQUENCE</scope>
    <source>
        <strain evidence="1">Duluth1</strain>
        <tissue evidence="1">Whole animal</tissue>
    </source>
</reference>
<protein>
    <submittedName>
        <fullName evidence="1">Uncharacterized protein</fullName>
    </submittedName>
</protein>
<dbReference type="Proteomes" id="UP000828390">
    <property type="component" value="Unassembled WGS sequence"/>
</dbReference>
<accession>A0A9D4RIL9</accession>
<sequence>MNMRVAAVSTMLRRLLPVRMTKTRVRRCVNVLCRCYDLLWEGLGLIRRTVLTANKKTQP</sequence>